<comment type="caution">
    <text evidence="2">The sequence shown here is derived from an EMBL/GenBank/DDBJ whole genome shotgun (WGS) entry which is preliminary data.</text>
</comment>
<keyword evidence="1" id="KW-1133">Transmembrane helix</keyword>
<dbReference type="Pfam" id="PF06697">
    <property type="entry name" value="DUF1191"/>
    <property type="match status" value="1"/>
</dbReference>
<name>A0ABR0W8Y6_REHGL</name>
<evidence type="ECO:0000313" key="3">
    <source>
        <dbReference type="Proteomes" id="UP001318860"/>
    </source>
</evidence>
<keyword evidence="3" id="KW-1185">Reference proteome</keyword>
<reference evidence="2 3" key="1">
    <citation type="journal article" date="2021" name="Comput. Struct. Biotechnol. J.">
        <title>De novo genome assembly of the potent medicinal plant Rehmannia glutinosa using nanopore technology.</title>
        <authorList>
            <person name="Ma L."/>
            <person name="Dong C."/>
            <person name="Song C."/>
            <person name="Wang X."/>
            <person name="Zheng X."/>
            <person name="Niu Y."/>
            <person name="Chen S."/>
            <person name="Feng W."/>
        </authorList>
    </citation>
    <scope>NUCLEOTIDE SEQUENCE [LARGE SCALE GENOMIC DNA]</scope>
    <source>
        <strain evidence="2">DH-2019</strain>
    </source>
</reference>
<dbReference type="EMBL" id="JABTTQ020000013">
    <property type="protein sequence ID" value="KAK6142722.1"/>
    <property type="molecule type" value="Genomic_DNA"/>
</dbReference>
<evidence type="ECO:0000256" key="1">
    <source>
        <dbReference type="SAM" id="Phobius"/>
    </source>
</evidence>
<sequence length="298" mass="33870">MSGAWLWPLVQGSEIYTRDSLDSFLYNYAFKKIHSPRAGKLYDNIPLPANLSGVKMSMVRLRTSSLWKNGANFSSFSIPPLILPRPFTKRVDIVYQDLGNLSSSYYNVPNHTFVAPVIGFLAYDPNRSSINYGLIELKLMGNNPITVLFPNIKEDGNVTMKCVRFNTNGTLEFSNMTVKSSCVVRKQGHFSVVIPYRPEMDKAIKWWMIAGIVVGVLVLVLIVVVCIVGYKWIKRKRIKKMERMSERSVGLDTIWIGRSRMPSAAGIRTLPSWKFDVIMKSISSPRTMLRNLNWTGFD</sequence>
<accession>A0ABR0W8Y6</accession>
<keyword evidence="1" id="KW-0472">Membrane</keyword>
<keyword evidence="1" id="KW-0812">Transmembrane</keyword>
<dbReference type="PANTHER" id="PTHR33512">
    <property type="entry name" value="PROTEIN, PUTATIVE (DUF1191)-RELATED"/>
    <property type="match status" value="1"/>
</dbReference>
<protein>
    <submittedName>
        <fullName evidence="2">Uncharacterized protein</fullName>
    </submittedName>
</protein>
<organism evidence="2 3">
    <name type="scientific">Rehmannia glutinosa</name>
    <name type="common">Chinese foxglove</name>
    <dbReference type="NCBI Taxonomy" id="99300"/>
    <lineage>
        <taxon>Eukaryota</taxon>
        <taxon>Viridiplantae</taxon>
        <taxon>Streptophyta</taxon>
        <taxon>Embryophyta</taxon>
        <taxon>Tracheophyta</taxon>
        <taxon>Spermatophyta</taxon>
        <taxon>Magnoliopsida</taxon>
        <taxon>eudicotyledons</taxon>
        <taxon>Gunneridae</taxon>
        <taxon>Pentapetalae</taxon>
        <taxon>asterids</taxon>
        <taxon>lamiids</taxon>
        <taxon>Lamiales</taxon>
        <taxon>Orobanchaceae</taxon>
        <taxon>Rehmannieae</taxon>
        <taxon>Rehmannia</taxon>
    </lineage>
</organism>
<gene>
    <name evidence="2" type="ORF">DH2020_023070</name>
</gene>
<proteinExistence type="predicted"/>
<dbReference type="InterPro" id="IPR010605">
    <property type="entry name" value="DUF1191"/>
</dbReference>
<feature type="transmembrane region" description="Helical" evidence="1">
    <location>
        <begin position="206"/>
        <end position="233"/>
    </location>
</feature>
<evidence type="ECO:0000313" key="2">
    <source>
        <dbReference type="EMBL" id="KAK6142722.1"/>
    </source>
</evidence>
<dbReference type="PANTHER" id="PTHR33512:SF7">
    <property type="entry name" value="LEGUME LECTIN DOMAIN-CONTAINING PROTEIN"/>
    <property type="match status" value="1"/>
</dbReference>
<dbReference type="Proteomes" id="UP001318860">
    <property type="component" value="Unassembled WGS sequence"/>
</dbReference>